<dbReference type="InterPro" id="IPR028082">
    <property type="entry name" value="Peripla_BP_I"/>
</dbReference>
<comment type="caution">
    <text evidence="6">The sequence shown here is derived from an EMBL/GenBank/DDBJ whole genome shotgun (WGS) entry which is preliminary data.</text>
</comment>
<feature type="domain" description="Periplasmic binding protein" evidence="5">
    <location>
        <begin position="105"/>
        <end position="357"/>
    </location>
</feature>
<keyword evidence="7" id="KW-1185">Reference proteome</keyword>
<reference evidence="6 7" key="1">
    <citation type="submission" date="2019-09" db="EMBL/GenBank/DDBJ databases">
        <title>Phylogeny of genus Pseudoclavibacter and closely related genus.</title>
        <authorList>
            <person name="Li Y."/>
        </authorList>
    </citation>
    <scope>NUCLEOTIDE SEQUENCE [LARGE SCALE GENOMIC DNA]</scope>
    <source>
        <strain evidence="6 7">DSM 23821</strain>
    </source>
</reference>
<evidence type="ECO:0000313" key="6">
    <source>
        <dbReference type="EMBL" id="KAB1652850.1"/>
    </source>
</evidence>
<dbReference type="InterPro" id="IPR025997">
    <property type="entry name" value="SBP_2_dom"/>
</dbReference>
<dbReference type="EMBL" id="WBJZ01000027">
    <property type="protein sequence ID" value="KAB1652850.1"/>
    <property type="molecule type" value="Genomic_DNA"/>
</dbReference>
<dbReference type="OrthoDB" id="9813037at2"/>
<dbReference type="GO" id="GO:0030246">
    <property type="term" value="F:carbohydrate binding"/>
    <property type="evidence" value="ECO:0007669"/>
    <property type="project" value="UniProtKB-ARBA"/>
</dbReference>
<evidence type="ECO:0000313" key="7">
    <source>
        <dbReference type="Proteomes" id="UP000467240"/>
    </source>
</evidence>
<organism evidence="6 7">
    <name type="scientific">Pseudoclavibacter chungangensis</name>
    <dbReference type="NCBI Taxonomy" id="587635"/>
    <lineage>
        <taxon>Bacteria</taxon>
        <taxon>Bacillati</taxon>
        <taxon>Actinomycetota</taxon>
        <taxon>Actinomycetes</taxon>
        <taxon>Micrococcales</taxon>
        <taxon>Microbacteriaceae</taxon>
        <taxon>Pseudoclavibacter</taxon>
    </lineage>
</organism>
<dbReference type="PANTHER" id="PTHR46847:SF1">
    <property type="entry name" value="D-ALLOSE-BINDING PERIPLASMIC PROTEIN-RELATED"/>
    <property type="match status" value="1"/>
</dbReference>
<comment type="similarity">
    <text evidence="2">Belongs to the bacterial solute-binding protein 2 family.</text>
</comment>
<keyword evidence="3 4" id="KW-0732">Signal</keyword>
<comment type="subcellular location">
    <subcellularLocation>
        <location evidence="1">Cell envelope</location>
    </subcellularLocation>
</comment>
<protein>
    <submittedName>
        <fullName evidence="6">Substrate-binding domain-containing protein</fullName>
    </submittedName>
</protein>
<sequence>MVKHYRFRRLGTAAALTALGALALAGCAGAAPDGGSQAAPTPGASVAAGQCGSVPEVGANDPAGLLAGLSPEIQAGYNGYPYELQESAWADWKSEKTGGYTAAIVGTSPAAPFISVYQDTLASALTDAGVDVVLNVAPNDPSDVPGQLQQFSQAISLKPDIIFFNPVAPEPALDLVKEAHAAGIPVVSVVVPIDSPYAISITYNGVLQSMETASTVFGSIGGSGDVLEVTGVPGIPNQLFWDAGRDKALEQCPDIKVVGSVQGLFQPPLAQQAVVQYLATNPAGVDAVIQAGTMGSAIRDAFTQAGQPVPPIQDVGASQGMAAFAAANPDYPYVGTATPPIDMAKAAAQIGIKVLSGAGIKLNHIVNRPFVIDQSNLSEIVDPSWVPEDGTDLAPKGAYFSDEQVAEFFANPELGPQSAK</sequence>
<feature type="chain" id="PRO_5029733217" evidence="4">
    <location>
        <begin position="31"/>
        <end position="420"/>
    </location>
</feature>
<dbReference type="PANTHER" id="PTHR46847">
    <property type="entry name" value="D-ALLOSE-BINDING PERIPLASMIC PROTEIN-RELATED"/>
    <property type="match status" value="1"/>
</dbReference>
<evidence type="ECO:0000256" key="4">
    <source>
        <dbReference type="SAM" id="SignalP"/>
    </source>
</evidence>
<dbReference type="GO" id="GO:0030313">
    <property type="term" value="C:cell envelope"/>
    <property type="evidence" value="ECO:0007669"/>
    <property type="project" value="UniProtKB-SubCell"/>
</dbReference>
<dbReference type="PROSITE" id="PS51257">
    <property type="entry name" value="PROKAR_LIPOPROTEIN"/>
    <property type="match status" value="1"/>
</dbReference>
<proteinExistence type="inferred from homology"/>
<evidence type="ECO:0000256" key="2">
    <source>
        <dbReference type="ARBA" id="ARBA00007639"/>
    </source>
</evidence>
<dbReference type="AlphaFoldDB" id="A0A7J5BMP0"/>
<accession>A0A7J5BMP0</accession>
<name>A0A7J5BMP0_9MICO</name>
<dbReference type="Proteomes" id="UP000467240">
    <property type="component" value="Unassembled WGS sequence"/>
</dbReference>
<evidence type="ECO:0000256" key="3">
    <source>
        <dbReference type="ARBA" id="ARBA00022729"/>
    </source>
</evidence>
<evidence type="ECO:0000259" key="5">
    <source>
        <dbReference type="Pfam" id="PF13407"/>
    </source>
</evidence>
<dbReference type="Gene3D" id="3.40.50.2300">
    <property type="match status" value="2"/>
</dbReference>
<evidence type="ECO:0000256" key="1">
    <source>
        <dbReference type="ARBA" id="ARBA00004196"/>
    </source>
</evidence>
<gene>
    <name evidence="6" type="ORF">F8O01_16100</name>
</gene>
<feature type="signal peptide" evidence="4">
    <location>
        <begin position="1"/>
        <end position="30"/>
    </location>
</feature>
<dbReference type="Pfam" id="PF13407">
    <property type="entry name" value="Peripla_BP_4"/>
    <property type="match status" value="1"/>
</dbReference>
<dbReference type="SUPFAM" id="SSF53822">
    <property type="entry name" value="Periplasmic binding protein-like I"/>
    <property type="match status" value="1"/>
</dbReference>
<dbReference type="RefSeq" id="WP_158041934.1">
    <property type="nucleotide sequence ID" value="NZ_JACCFV010000001.1"/>
</dbReference>